<evidence type="ECO:0000313" key="2">
    <source>
        <dbReference type="Proteomes" id="UP000598775"/>
    </source>
</evidence>
<accession>A0A917AZY1</accession>
<dbReference type="AlphaFoldDB" id="A0A917AZY1"/>
<reference evidence="1 2" key="1">
    <citation type="journal article" date="2014" name="Int. J. Syst. Evol. Microbiol.">
        <title>Complete genome sequence of Corynebacterium casei LMG S-19264T (=DSM 44701T), isolated from a smear-ripened cheese.</title>
        <authorList>
            <consortium name="US DOE Joint Genome Institute (JGI-PGF)"/>
            <person name="Walter F."/>
            <person name="Albersmeier A."/>
            <person name="Kalinowski J."/>
            <person name="Ruckert C."/>
        </authorList>
    </citation>
    <scope>NUCLEOTIDE SEQUENCE [LARGE SCALE GENOMIC DNA]</scope>
    <source>
        <strain evidence="1 2">CGMCC 1.12976</strain>
    </source>
</reference>
<keyword evidence="2" id="KW-1185">Reference proteome</keyword>
<comment type="caution">
    <text evidence="1">The sequence shown here is derived from an EMBL/GenBank/DDBJ whole genome shotgun (WGS) entry which is preliminary data.</text>
</comment>
<dbReference type="EMBL" id="BMGP01000001">
    <property type="protein sequence ID" value="GGF10249.1"/>
    <property type="molecule type" value="Genomic_DNA"/>
</dbReference>
<dbReference type="Proteomes" id="UP000598775">
    <property type="component" value="Unassembled WGS sequence"/>
</dbReference>
<evidence type="ECO:0000313" key="1">
    <source>
        <dbReference type="EMBL" id="GGF10249.1"/>
    </source>
</evidence>
<sequence length="83" mass="8155">MPAALVASKAGPGAVKVGAVSAAASWLVAAAIPAVAGIAEPVGLPAAWLAELHPASTTRLAAATARAAVIRDDRGMRGFSILR</sequence>
<gene>
    <name evidence="1" type="ORF">GCM10011399_00130</name>
</gene>
<organism evidence="1 2">
    <name type="scientific">Subtercola lobariae</name>
    <dbReference type="NCBI Taxonomy" id="1588641"/>
    <lineage>
        <taxon>Bacteria</taxon>
        <taxon>Bacillati</taxon>
        <taxon>Actinomycetota</taxon>
        <taxon>Actinomycetes</taxon>
        <taxon>Micrococcales</taxon>
        <taxon>Microbacteriaceae</taxon>
        <taxon>Subtercola</taxon>
    </lineage>
</organism>
<name>A0A917AZY1_9MICO</name>
<protein>
    <submittedName>
        <fullName evidence="1">Uncharacterized protein</fullName>
    </submittedName>
</protein>
<proteinExistence type="predicted"/>